<sequence length="219" mass="25811">MERIFIECVKQHPCLWQTDCADYKISEKKEKAWKKVIEESEVSENGIKTVKEAKYFWKKLRDILRQSLYKQRRVAGTKKWKHQEHMEFLLPYLKSIDTGRNPILNSEILLKDDVENDSPDDTSDSTTPKQPRKMENIFVNSLSREDSDSSVVDRNQFPDRRVVGASDSQRPALESFFSSMCEMTSTLPEYIQMRIERKIFDVVMEAREEHLQNKSYFGS</sequence>
<dbReference type="EMBL" id="CM056794">
    <property type="protein sequence ID" value="KAJ8717381.1"/>
    <property type="molecule type" value="Genomic_DNA"/>
</dbReference>
<reference evidence="1" key="1">
    <citation type="submission" date="2023-03" db="EMBL/GenBank/DDBJ databases">
        <title>Chromosome-level genomes of two armyworms, Mythimna separata and Mythimna loreyi, provide insights into the biosynthesis and reception of sex pheromones.</title>
        <authorList>
            <person name="Zhao H."/>
        </authorList>
    </citation>
    <scope>NUCLEOTIDE SEQUENCE</scope>
    <source>
        <strain evidence="1">BeijingLab</strain>
    </source>
</reference>
<protein>
    <submittedName>
        <fullName evidence="1">Uncharacterized protein</fullName>
    </submittedName>
</protein>
<accession>A0ACC2QJL5</accession>
<organism evidence="1 2">
    <name type="scientific">Mythimna loreyi</name>
    <dbReference type="NCBI Taxonomy" id="667449"/>
    <lineage>
        <taxon>Eukaryota</taxon>
        <taxon>Metazoa</taxon>
        <taxon>Ecdysozoa</taxon>
        <taxon>Arthropoda</taxon>
        <taxon>Hexapoda</taxon>
        <taxon>Insecta</taxon>
        <taxon>Pterygota</taxon>
        <taxon>Neoptera</taxon>
        <taxon>Endopterygota</taxon>
        <taxon>Lepidoptera</taxon>
        <taxon>Glossata</taxon>
        <taxon>Ditrysia</taxon>
        <taxon>Noctuoidea</taxon>
        <taxon>Noctuidae</taxon>
        <taxon>Noctuinae</taxon>
        <taxon>Hadenini</taxon>
        <taxon>Mythimna</taxon>
    </lineage>
</organism>
<evidence type="ECO:0000313" key="1">
    <source>
        <dbReference type="EMBL" id="KAJ8717381.1"/>
    </source>
</evidence>
<comment type="caution">
    <text evidence="1">The sequence shown here is derived from an EMBL/GenBank/DDBJ whole genome shotgun (WGS) entry which is preliminary data.</text>
</comment>
<name>A0ACC2QJL5_9NEOP</name>
<evidence type="ECO:0000313" key="2">
    <source>
        <dbReference type="Proteomes" id="UP001231649"/>
    </source>
</evidence>
<dbReference type="Proteomes" id="UP001231649">
    <property type="component" value="Chromosome 18"/>
</dbReference>
<proteinExistence type="predicted"/>
<keyword evidence="2" id="KW-1185">Reference proteome</keyword>
<gene>
    <name evidence="1" type="ORF">PYW08_005780</name>
</gene>